<name>M4ZEI5_9BRAD</name>
<organism evidence="1 2">
    <name type="scientific">Bradyrhizobium oligotrophicum S58</name>
    <dbReference type="NCBI Taxonomy" id="1245469"/>
    <lineage>
        <taxon>Bacteria</taxon>
        <taxon>Pseudomonadati</taxon>
        <taxon>Pseudomonadota</taxon>
        <taxon>Alphaproteobacteria</taxon>
        <taxon>Hyphomicrobiales</taxon>
        <taxon>Nitrobacteraceae</taxon>
        <taxon>Bradyrhizobium</taxon>
    </lineage>
</organism>
<reference evidence="1 2" key="1">
    <citation type="journal article" date="2013" name="Appl. Environ. Microbiol.">
        <title>Genome analysis suggests that the soil oligotrophic bacterium Agromonas oligotrophica (Bradyrhizobium oligotrophicum) is a nitrogen-fixing symbiont of Aeschynomene indica.</title>
        <authorList>
            <person name="Okubo T."/>
            <person name="Fukushima S."/>
            <person name="Itakura M."/>
            <person name="Oshima K."/>
            <person name="Longtonglang A."/>
            <person name="Teaumroong N."/>
            <person name="Mitsui H."/>
            <person name="Hattori M."/>
            <person name="Hattori R."/>
            <person name="Hattori T."/>
            <person name="Minamisawa K."/>
        </authorList>
    </citation>
    <scope>NUCLEOTIDE SEQUENCE [LARGE SCALE GENOMIC DNA]</scope>
    <source>
        <strain evidence="1 2">S58</strain>
    </source>
</reference>
<gene>
    <name evidence="1" type="ORF">S58_61700</name>
</gene>
<dbReference type="KEGG" id="aol:S58_61700"/>
<dbReference type="EMBL" id="AP012603">
    <property type="protein sequence ID" value="BAM92144.1"/>
    <property type="molecule type" value="Genomic_DNA"/>
</dbReference>
<accession>M4ZEI5</accession>
<keyword evidence="2" id="KW-1185">Reference proteome</keyword>
<evidence type="ECO:0000313" key="2">
    <source>
        <dbReference type="Proteomes" id="UP000011841"/>
    </source>
</evidence>
<dbReference type="PATRIC" id="fig|1245469.3.peg.6300"/>
<dbReference type="STRING" id="1245469.S58_61700"/>
<protein>
    <submittedName>
        <fullName evidence="1">Uncharacterized protein</fullName>
    </submittedName>
</protein>
<proteinExistence type="predicted"/>
<dbReference type="AlphaFoldDB" id="M4ZEI5"/>
<evidence type="ECO:0000313" key="1">
    <source>
        <dbReference type="EMBL" id="BAM92144.1"/>
    </source>
</evidence>
<dbReference type="Proteomes" id="UP000011841">
    <property type="component" value="Chromosome"/>
</dbReference>
<sequence>MLSLVSQSTQRNSDRRMIIPSLLIEPRHGLRIQPCADVAARSLINRQLARRADDGLLINPWSHSNSKAFTLARLRNAAPCALRHIEQWQLSARDSAPLILYLTRPHRQLPWIMLASLRPQYARPFGARAS</sequence>
<dbReference type="HOGENOM" id="CLU_1934014_0_0_5"/>